<dbReference type="SUPFAM" id="SSF50037">
    <property type="entry name" value="C-terminal domain of transcriptional repressors"/>
    <property type="match status" value="1"/>
</dbReference>
<dbReference type="InterPro" id="IPR038157">
    <property type="entry name" value="FeoA_core_dom"/>
</dbReference>
<evidence type="ECO:0000256" key="11">
    <source>
        <dbReference type="ARBA" id="ARBA00023163"/>
    </source>
</evidence>
<dbReference type="SMART" id="SM00529">
    <property type="entry name" value="HTH_DTXR"/>
    <property type="match status" value="1"/>
</dbReference>
<name>A0A7C2K0V1_9PLAN</name>
<dbReference type="FunFam" id="1.10.60.10:FF:000004">
    <property type="entry name" value="DtxR family transcriptional regulator"/>
    <property type="match status" value="1"/>
</dbReference>
<dbReference type="Gene3D" id="1.10.10.10">
    <property type="entry name" value="Winged helix-like DNA-binding domain superfamily/Winged helix DNA-binding domain"/>
    <property type="match status" value="1"/>
</dbReference>
<reference evidence="16" key="1">
    <citation type="journal article" date="2020" name="mSystems">
        <title>Genome- and Community-Level Interaction Insights into Carbon Utilization and Element Cycling Functions of Hydrothermarchaeota in Hydrothermal Sediment.</title>
        <authorList>
            <person name="Zhou Z."/>
            <person name="Liu Y."/>
            <person name="Xu W."/>
            <person name="Pan J."/>
            <person name="Luo Z.H."/>
            <person name="Li M."/>
        </authorList>
    </citation>
    <scope>NUCLEOTIDE SEQUENCE [LARGE SCALE GENOMIC DNA]</scope>
    <source>
        <strain evidence="16">SpSt-339</strain>
    </source>
</reference>
<dbReference type="InterPro" id="IPR036388">
    <property type="entry name" value="WH-like_DNA-bd_sf"/>
</dbReference>
<evidence type="ECO:0000256" key="10">
    <source>
        <dbReference type="ARBA" id="ARBA00023159"/>
    </source>
</evidence>
<keyword evidence="12" id="KW-0464">Manganese</keyword>
<comment type="caution">
    <text evidence="16">The sequence shown here is derived from an EMBL/GenBank/DDBJ whole genome shotgun (WGS) entry which is preliminary data.</text>
</comment>
<comment type="subcellular location">
    <subcellularLocation>
        <location evidence="1">Cytoplasm</location>
    </subcellularLocation>
</comment>
<evidence type="ECO:0000259" key="15">
    <source>
        <dbReference type="PROSITE" id="PS50944"/>
    </source>
</evidence>
<evidence type="ECO:0000256" key="5">
    <source>
        <dbReference type="ARBA" id="ARBA00022490"/>
    </source>
</evidence>
<keyword evidence="9" id="KW-0238">DNA-binding</keyword>
<keyword evidence="5" id="KW-0963">Cytoplasm</keyword>
<comment type="subunit">
    <text evidence="3">Homodimer.</text>
</comment>
<dbReference type="PROSITE" id="PS50944">
    <property type="entry name" value="HTH_DTXR"/>
    <property type="match status" value="1"/>
</dbReference>
<comment type="similarity">
    <text evidence="2">Belongs to the DtxR/MntR family.</text>
</comment>
<dbReference type="GO" id="GO:0046983">
    <property type="term" value="F:protein dimerization activity"/>
    <property type="evidence" value="ECO:0007669"/>
    <property type="project" value="InterPro"/>
</dbReference>
<dbReference type="GO" id="GO:0003677">
    <property type="term" value="F:DNA binding"/>
    <property type="evidence" value="ECO:0007669"/>
    <property type="project" value="UniProtKB-KW"/>
</dbReference>
<dbReference type="AlphaFoldDB" id="A0A7C2K0V1"/>
<comment type="function">
    <text evidence="13">In the presence of manganese, represses expression of mntH and mntS. Up-regulates expression of mntP.</text>
</comment>
<dbReference type="PANTHER" id="PTHR33238">
    <property type="entry name" value="IRON (METAL) DEPENDENT REPRESSOR, DTXR FAMILY"/>
    <property type="match status" value="1"/>
</dbReference>
<dbReference type="SUPFAM" id="SSF46785">
    <property type="entry name" value="Winged helix' DNA-binding domain"/>
    <property type="match status" value="1"/>
</dbReference>
<dbReference type="InterPro" id="IPR036421">
    <property type="entry name" value="Fe_dep_repressor_sf"/>
</dbReference>
<evidence type="ECO:0000256" key="1">
    <source>
        <dbReference type="ARBA" id="ARBA00004496"/>
    </source>
</evidence>
<sequence length="222" mass="24324">MTSLTVENYLKSMLQITLREDVAWVATGQLATALAVSPGTVTSMIKSLAESGLAEYRPYEGVRLTDHGREVALRMLRRHRLLELFLVKTLDLTWDQVHEEAENMEHAVSDFLVDRIDEYLGRPDFDPHGDPIPSADGTMRGGDAPAASLVSMPAGARIRIARVTNQHADFLRYLSETGLELGTEGIVRENRPEAGIVTAEIAGRPVTLGHTAAEQILVEPLG</sequence>
<dbReference type="InterPro" id="IPR001367">
    <property type="entry name" value="Fe_dep_repressor"/>
</dbReference>
<dbReference type="SMART" id="SM00899">
    <property type="entry name" value="FeoA"/>
    <property type="match status" value="1"/>
</dbReference>
<protein>
    <recommendedName>
        <fullName evidence="4">Transcriptional regulator MntR</fullName>
    </recommendedName>
    <alternativeName>
        <fullName evidence="14">Manganese transport regulator</fullName>
    </alternativeName>
</protein>
<dbReference type="InterPro" id="IPR008988">
    <property type="entry name" value="Transcriptional_repressor_C"/>
</dbReference>
<dbReference type="PANTHER" id="PTHR33238:SF11">
    <property type="entry name" value="TRANSCRIPTIONAL REGULATOR MNTR"/>
    <property type="match status" value="1"/>
</dbReference>
<evidence type="ECO:0000256" key="6">
    <source>
        <dbReference type="ARBA" id="ARBA00022491"/>
    </source>
</evidence>
<organism evidence="16">
    <name type="scientific">Schlesneria paludicola</name>
    <dbReference type="NCBI Taxonomy" id="360056"/>
    <lineage>
        <taxon>Bacteria</taxon>
        <taxon>Pseudomonadati</taxon>
        <taxon>Planctomycetota</taxon>
        <taxon>Planctomycetia</taxon>
        <taxon>Planctomycetales</taxon>
        <taxon>Planctomycetaceae</taxon>
        <taxon>Schlesneria</taxon>
    </lineage>
</organism>
<dbReference type="InterPro" id="IPR050536">
    <property type="entry name" value="DtxR_MntR_Metal-Reg"/>
</dbReference>
<keyword evidence="11" id="KW-0804">Transcription</keyword>
<proteinExistence type="inferred from homology"/>
<feature type="domain" description="HTH dtxR-type" evidence="15">
    <location>
        <begin position="1"/>
        <end position="65"/>
    </location>
</feature>
<dbReference type="Pfam" id="PF04023">
    <property type="entry name" value="FeoA"/>
    <property type="match status" value="1"/>
</dbReference>
<evidence type="ECO:0000256" key="7">
    <source>
        <dbReference type="ARBA" id="ARBA00023004"/>
    </source>
</evidence>
<dbReference type="InterPro" id="IPR036390">
    <property type="entry name" value="WH_DNA-bd_sf"/>
</dbReference>
<evidence type="ECO:0000256" key="12">
    <source>
        <dbReference type="ARBA" id="ARBA00023211"/>
    </source>
</evidence>
<dbReference type="Pfam" id="PF02742">
    <property type="entry name" value="Fe_dep_repr_C"/>
    <property type="match status" value="1"/>
</dbReference>
<evidence type="ECO:0000256" key="13">
    <source>
        <dbReference type="ARBA" id="ARBA00025185"/>
    </source>
</evidence>
<accession>A0A7C2K0V1</accession>
<dbReference type="Gene3D" id="1.10.60.10">
    <property type="entry name" value="Iron dependent repressor, metal binding and dimerisation domain"/>
    <property type="match status" value="1"/>
</dbReference>
<evidence type="ECO:0000313" key="16">
    <source>
        <dbReference type="EMBL" id="HEN16360.1"/>
    </source>
</evidence>
<keyword evidence="8" id="KW-0805">Transcription regulation</keyword>
<evidence type="ECO:0000256" key="4">
    <source>
        <dbReference type="ARBA" id="ARBA00022386"/>
    </source>
</evidence>
<dbReference type="InterPro" id="IPR007167">
    <property type="entry name" value="Fe-transptr_FeoA-like"/>
</dbReference>
<evidence type="ECO:0000256" key="9">
    <source>
        <dbReference type="ARBA" id="ARBA00023125"/>
    </source>
</evidence>
<dbReference type="GO" id="GO:0005737">
    <property type="term" value="C:cytoplasm"/>
    <property type="evidence" value="ECO:0007669"/>
    <property type="project" value="UniProtKB-SubCell"/>
</dbReference>
<dbReference type="GO" id="GO:0003700">
    <property type="term" value="F:DNA-binding transcription factor activity"/>
    <property type="evidence" value="ECO:0007669"/>
    <property type="project" value="InterPro"/>
</dbReference>
<dbReference type="InterPro" id="IPR022689">
    <property type="entry name" value="Iron_dep_repressor"/>
</dbReference>
<evidence type="ECO:0000256" key="14">
    <source>
        <dbReference type="ARBA" id="ARBA00032593"/>
    </source>
</evidence>
<dbReference type="Gene3D" id="2.30.30.90">
    <property type="match status" value="1"/>
</dbReference>
<gene>
    <name evidence="16" type="ORF">ENQ76_12935</name>
</gene>
<evidence type="ECO:0000256" key="2">
    <source>
        <dbReference type="ARBA" id="ARBA00007871"/>
    </source>
</evidence>
<evidence type="ECO:0000256" key="3">
    <source>
        <dbReference type="ARBA" id="ARBA00011738"/>
    </source>
</evidence>
<keyword evidence="6" id="KW-0678">Repressor</keyword>
<keyword evidence="10" id="KW-0010">Activator</keyword>
<evidence type="ECO:0000256" key="8">
    <source>
        <dbReference type="ARBA" id="ARBA00023015"/>
    </source>
</evidence>
<keyword evidence="7" id="KW-0408">Iron</keyword>
<dbReference type="SUPFAM" id="SSF47979">
    <property type="entry name" value="Iron-dependent repressor protein, dimerization domain"/>
    <property type="match status" value="1"/>
</dbReference>
<dbReference type="EMBL" id="DSOK01000354">
    <property type="protein sequence ID" value="HEN16360.1"/>
    <property type="molecule type" value="Genomic_DNA"/>
</dbReference>
<dbReference type="InterPro" id="IPR022687">
    <property type="entry name" value="HTH_DTXR"/>
</dbReference>
<dbReference type="Pfam" id="PF01325">
    <property type="entry name" value="Fe_dep_repress"/>
    <property type="match status" value="1"/>
</dbReference>
<dbReference type="GO" id="GO:0046914">
    <property type="term" value="F:transition metal ion binding"/>
    <property type="evidence" value="ECO:0007669"/>
    <property type="project" value="InterPro"/>
</dbReference>